<accession>Q2S777</accession>
<dbReference type="CDD" id="cd07334">
    <property type="entry name" value="M48C_loiP_like"/>
    <property type="match status" value="1"/>
</dbReference>
<dbReference type="InterPro" id="IPR001915">
    <property type="entry name" value="Peptidase_M48"/>
</dbReference>
<dbReference type="OrthoDB" id="9810445at2"/>
<keyword evidence="1 6" id="KW-0645">Protease</keyword>
<keyword evidence="2" id="KW-0479">Metal-binding</keyword>
<keyword evidence="4 6" id="KW-0862">Zinc</keyword>
<dbReference type="HOGENOM" id="CLU_074068_0_0_6"/>
<dbReference type="InterPro" id="IPR051156">
    <property type="entry name" value="Mito/Outer_Membr_Metalloprot"/>
</dbReference>
<dbReference type="GO" id="GO:0004222">
    <property type="term" value="F:metalloendopeptidase activity"/>
    <property type="evidence" value="ECO:0007669"/>
    <property type="project" value="InterPro"/>
</dbReference>
<dbReference type="Proteomes" id="UP000000238">
    <property type="component" value="Chromosome"/>
</dbReference>
<evidence type="ECO:0000313" key="9">
    <source>
        <dbReference type="Proteomes" id="UP000000238"/>
    </source>
</evidence>
<evidence type="ECO:0000256" key="1">
    <source>
        <dbReference type="ARBA" id="ARBA00022670"/>
    </source>
</evidence>
<comment type="similarity">
    <text evidence="6">Belongs to the peptidase M48 family.</text>
</comment>
<dbReference type="GO" id="GO:0016020">
    <property type="term" value="C:membrane"/>
    <property type="evidence" value="ECO:0007669"/>
    <property type="project" value="TreeGrafter"/>
</dbReference>
<dbReference type="AlphaFoldDB" id="Q2S777"/>
<evidence type="ECO:0000256" key="2">
    <source>
        <dbReference type="ARBA" id="ARBA00022723"/>
    </source>
</evidence>
<dbReference type="EMBL" id="CP000155">
    <property type="protein sequence ID" value="ABC33497.1"/>
    <property type="molecule type" value="Genomic_DNA"/>
</dbReference>
<dbReference type="GO" id="GO:0046872">
    <property type="term" value="F:metal ion binding"/>
    <property type="evidence" value="ECO:0007669"/>
    <property type="project" value="UniProtKB-KW"/>
</dbReference>
<protein>
    <submittedName>
        <fullName evidence="8">Putative Zn-dependent protease, contains TPR repeats</fullName>
    </submittedName>
</protein>
<keyword evidence="3 6" id="KW-0378">Hydrolase</keyword>
<dbReference type="GO" id="GO:0051603">
    <property type="term" value="P:proteolysis involved in protein catabolic process"/>
    <property type="evidence" value="ECO:0007669"/>
    <property type="project" value="TreeGrafter"/>
</dbReference>
<dbReference type="PROSITE" id="PS51257">
    <property type="entry name" value="PROKAR_LIPOPROTEIN"/>
    <property type="match status" value="1"/>
</dbReference>
<keyword evidence="9" id="KW-1185">Reference proteome</keyword>
<evidence type="ECO:0000313" key="8">
    <source>
        <dbReference type="EMBL" id="ABC33497.1"/>
    </source>
</evidence>
<dbReference type="eggNOG" id="COG0501">
    <property type="taxonomic scope" value="Bacteria"/>
</dbReference>
<gene>
    <name evidence="8" type="ordered locus">HCH_06879</name>
</gene>
<comment type="cofactor">
    <cofactor evidence="6">
        <name>Zn(2+)</name>
        <dbReference type="ChEBI" id="CHEBI:29105"/>
    </cofactor>
    <text evidence="6">Binds 1 zinc ion per subunit.</text>
</comment>
<proteinExistence type="inferred from homology"/>
<organism evidence="8 9">
    <name type="scientific">Hahella chejuensis (strain KCTC 2396)</name>
    <dbReference type="NCBI Taxonomy" id="349521"/>
    <lineage>
        <taxon>Bacteria</taxon>
        <taxon>Pseudomonadati</taxon>
        <taxon>Pseudomonadota</taxon>
        <taxon>Gammaproteobacteria</taxon>
        <taxon>Oceanospirillales</taxon>
        <taxon>Hahellaceae</taxon>
        <taxon>Hahella</taxon>
    </lineage>
</organism>
<dbReference type="Gene3D" id="3.30.2010.10">
    <property type="entry name" value="Metalloproteases ('zincins'), catalytic domain"/>
    <property type="match status" value="1"/>
</dbReference>
<reference evidence="8 9" key="1">
    <citation type="journal article" date="2005" name="Nucleic Acids Res.">
        <title>Genomic blueprint of Hahella chejuensis, a marine microbe producing an algicidal agent.</title>
        <authorList>
            <person name="Jeong H."/>
            <person name="Yim J.H."/>
            <person name="Lee C."/>
            <person name="Choi S.-H."/>
            <person name="Park Y.K."/>
            <person name="Yoon S.H."/>
            <person name="Hur C.-G."/>
            <person name="Kang H.-Y."/>
            <person name="Kim D."/>
            <person name="Lee H.H."/>
            <person name="Park K.H."/>
            <person name="Park S.-H."/>
            <person name="Park H.-S."/>
            <person name="Lee H.K."/>
            <person name="Oh T.K."/>
            <person name="Kim J.F."/>
        </authorList>
    </citation>
    <scope>NUCLEOTIDE SEQUENCE [LARGE SCALE GENOMIC DNA]</scope>
    <source>
        <strain evidence="8 9">KCTC 2396</strain>
    </source>
</reference>
<feature type="domain" description="Peptidase M48" evidence="7">
    <location>
        <begin position="91"/>
        <end position="249"/>
    </location>
</feature>
<evidence type="ECO:0000256" key="5">
    <source>
        <dbReference type="ARBA" id="ARBA00023049"/>
    </source>
</evidence>
<dbReference type="PANTHER" id="PTHR22726">
    <property type="entry name" value="METALLOENDOPEPTIDASE OMA1"/>
    <property type="match status" value="1"/>
</dbReference>
<dbReference type="KEGG" id="hch:HCH_06879"/>
<keyword evidence="5 6" id="KW-0482">Metalloprotease</keyword>
<name>Q2S777_HAHCH</name>
<evidence type="ECO:0000256" key="3">
    <source>
        <dbReference type="ARBA" id="ARBA00022801"/>
    </source>
</evidence>
<evidence type="ECO:0000256" key="6">
    <source>
        <dbReference type="RuleBase" id="RU003983"/>
    </source>
</evidence>
<sequence length="253" mass="27504">MLRKHLLPLVAAPIFSLGLVSGCANNGAYTDSALALGAGVLQATTLSEEQVKSVSQQAADKMDKENKVAPSSSKYAKRLEAITRNLKNADGLTLNYKVYLSDQINAFAMADGTVRVYSGLMDVMPDDQVLAVMQHEIGHVKLKHSYKQMREKLLTDAAFQAVVSAGGTVGELTQSQLGQIAYAAVNARFSQSDELEADAYAVKSLHRLGKDPYAMKRSIETLQKKVGGESSFLSSHPSNEKRLEKIQEEISRL</sequence>
<evidence type="ECO:0000259" key="7">
    <source>
        <dbReference type="Pfam" id="PF01435"/>
    </source>
</evidence>
<evidence type="ECO:0000256" key="4">
    <source>
        <dbReference type="ARBA" id="ARBA00022833"/>
    </source>
</evidence>
<dbReference type="STRING" id="349521.HCH_06879"/>
<dbReference type="Pfam" id="PF01435">
    <property type="entry name" value="Peptidase_M48"/>
    <property type="match status" value="1"/>
</dbReference>
<dbReference type="PANTHER" id="PTHR22726:SF8">
    <property type="entry name" value="METALLOPROTEASE YCAL"/>
    <property type="match status" value="1"/>
</dbReference>
<dbReference type="RefSeq" id="WP_011400547.1">
    <property type="nucleotide sequence ID" value="NC_007645.1"/>
</dbReference>